<keyword evidence="1" id="KW-0732">Signal</keyword>
<dbReference type="Proteomes" id="UP000323653">
    <property type="component" value="Chromosome"/>
</dbReference>
<evidence type="ECO:0000256" key="1">
    <source>
        <dbReference type="SAM" id="SignalP"/>
    </source>
</evidence>
<gene>
    <name evidence="2" type="ORF">FYC62_00465</name>
</gene>
<dbReference type="AlphaFoldDB" id="A0A5C0VC16"/>
<evidence type="ECO:0000313" key="3">
    <source>
        <dbReference type="Proteomes" id="UP000323653"/>
    </source>
</evidence>
<dbReference type="EMBL" id="CP043329">
    <property type="protein sequence ID" value="QEK50305.1"/>
    <property type="molecule type" value="Genomic_DNA"/>
</dbReference>
<sequence length="196" mass="22538">MRLSYLILFLASITLYACSEDENFSRRTNYVVIDSLRTDSLFYQKFDPIKDIKLVNAIENKTITIDINEDAVPDISFTASQSNTTSQTIKSLKTKTLNGKVKMALVNILAFPKTFLYKDLIEEKERWESGEFLMAYYERSPSSAVRDSISGTWNSKTDYYIGLRLEKQDASISYGWIKLSVSNYNLLEVKETALQR</sequence>
<name>A0A5C0VC16_9SPHI</name>
<organism evidence="2 3">
    <name type="scientific">Pedobacter aquae</name>
    <dbReference type="NCBI Taxonomy" id="2605747"/>
    <lineage>
        <taxon>Bacteria</taxon>
        <taxon>Pseudomonadati</taxon>
        <taxon>Bacteroidota</taxon>
        <taxon>Sphingobacteriia</taxon>
        <taxon>Sphingobacteriales</taxon>
        <taxon>Sphingobacteriaceae</taxon>
        <taxon>Pedobacter</taxon>
    </lineage>
</organism>
<evidence type="ECO:0000313" key="2">
    <source>
        <dbReference type="EMBL" id="QEK50305.1"/>
    </source>
</evidence>
<dbReference type="RefSeq" id="WP_149073514.1">
    <property type="nucleotide sequence ID" value="NZ_CP043329.1"/>
</dbReference>
<keyword evidence="3" id="KW-1185">Reference proteome</keyword>
<proteinExistence type="predicted"/>
<accession>A0A5C0VC16</accession>
<feature type="chain" id="PRO_5022727752" description="DUF4843 domain-containing protein" evidence="1">
    <location>
        <begin position="20"/>
        <end position="196"/>
    </location>
</feature>
<dbReference type="KEGG" id="pej:FYC62_00465"/>
<evidence type="ECO:0008006" key="4">
    <source>
        <dbReference type="Google" id="ProtNLM"/>
    </source>
</evidence>
<reference evidence="2 3" key="1">
    <citation type="submission" date="2019-08" db="EMBL/GenBank/DDBJ databases">
        <title>Pedobacter sp. nov., isolated from Han river, South Korea.</title>
        <authorList>
            <person name="Lee D.-H."/>
            <person name="Kim Y.-S."/>
            <person name="Hwang E.-M."/>
            <person name="Le Tran T.C."/>
            <person name="Cha C.-J."/>
        </authorList>
    </citation>
    <scope>NUCLEOTIDE SEQUENCE [LARGE SCALE GENOMIC DNA]</scope>
    <source>
        <strain evidence="2 3">CJ43</strain>
    </source>
</reference>
<dbReference type="PROSITE" id="PS51257">
    <property type="entry name" value="PROKAR_LIPOPROTEIN"/>
    <property type="match status" value="1"/>
</dbReference>
<protein>
    <recommendedName>
        <fullName evidence="4">DUF4843 domain-containing protein</fullName>
    </recommendedName>
</protein>
<feature type="signal peptide" evidence="1">
    <location>
        <begin position="1"/>
        <end position="19"/>
    </location>
</feature>